<dbReference type="PROSITE" id="PS51257">
    <property type="entry name" value="PROKAR_LIPOPROTEIN"/>
    <property type="match status" value="1"/>
</dbReference>
<protein>
    <recommendedName>
        <fullName evidence="3">Fibronectin type III domain-containing protein</fullName>
    </recommendedName>
</protein>
<evidence type="ECO:0008006" key="3">
    <source>
        <dbReference type="Google" id="ProtNLM"/>
    </source>
</evidence>
<reference evidence="2" key="1">
    <citation type="journal article" date="2020" name="mSystems">
        <title>Genome- and Community-Level Interaction Insights into Carbon Utilization and Element Cycling Functions of Hydrothermarchaeota in Hydrothermal Sediment.</title>
        <authorList>
            <person name="Zhou Z."/>
            <person name="Liu Y."/>
            <person name="Xu W."/>
            <person name="Pan J."/>
            <person name="Luo Z.H."/>
            <person name="Li M."/>
        </authorList>
    </citation>
    <scope>NUCLEOTIDE SEQUENCE [LARGE SCALE GENOMIC DNA]</scope>
    <source>
        <strain evidence="2">SpSt-381</strain>
    </source>
</reference>
<feature type="signal peptide" evidence="1">
    <location>
        <begin position="1"/>
        <end position="21"/>
    </location>
</feature>
<feature type="chain" id="PRO_5032268784" description="Fibronectin type III domain-containing protein" evidence="1">
    <location>
        <begin position="22"/>
        <end position="147"/>
    </location>
</feature>
<sequence>MRARTAAGRALALGAALAALAAGCAPPPRPGAGAGAVPYPVRPDWSDLMDNGCDGGGDGVDWEFQWSPVPRAVRYHLQAWSVGPGSPALDDSTITGNFYRRSEPRVFVRESMRIGWRWRVRAFADGAWSEWSRETVFDFEPPGTDCP</sequence>
<dbReference type="Gene3D" id="2.60.40.10">
    <property type="entry name" value="Immunoglobulins"/>
    <property type="match status" value="1"/>
</dbReference>
<accession>A0A832MLQ7</accession>
<proteinExistence type="predicted"/>
<gene>
    <name evidence="2" type="ORF">ENR23_01430</name>
</gene>
<dbReference type="AlphaFoldDB" id="A0A832MLQ7"/>
<evidence type="ECO:0000313" key="2">
    <source>
        <dbReference type="EMBL" id="HGZ42083.1"/>
    </source>
</evidence>
<dbReference type="EMBL" id="DSQF01000002">
    <property type="protein sequence ID" value="HGZ42083.1"/>
    <property type="molecule type" value="Genomic_DNA"/>
</dbReference>
<dbReference type="InterPro" id="IPR013783">
    <property type="entry name" value="Ig-like_fold"/>
</dbReference>
<comment type="caution">
    <text evidence="2">The sequence shown here is derived from an EMBL/GenBank/DDBJ whole genome shotgun (WGS) entry which is preliminary data.</text>
</comment>
<name>A0A832MLQ7_UNCEI</name>
<keyword evidence="1" id="KW-0732">Signal</keyword>
<organism evidence="2">
    <name type="scientific">Eiseniibacteriota bacterium</name>
    <dbReference type="NCBI Taxonomy" id="2212470"/>
    <lineage>
        <taxon>Bacteria</taxon>
        <taxon>Candidatus Eiseniibacteriota</taxon>
    </lineage>
</organism>
<evidence type="ECO:0000256" key="1">
    <source>
        <dbReference type="SAM" id="SignalP"/>
    </source>
</evidence>